<accession>A0AAD4DUV4</accession>
<evidence type="ECO:0000313" key="2">
    <source>
        <dbReference type="EMBL" id="KAG1894380.1"/>
    </source>
</evidence>
<dbReference type="Proteomes" id="UP001195769">
    <property type="component" value="Unassembled WGS sequence"/>
</dbReference>
<evidence type="ECO:0000256" key="1">
    <source>
        <dbReference type="SAM" id="MobiDB-lite"/>
    </source>
</evidence>
<name>A0AAD4DUV4_9AGAM</name>
<dbReference type="RefSeq" id="XP_041219956.1">
    <property type="nucleotide sequence ID" value="XM_041368109.1"/>
</dbReference>
<gene>
    <name evidence="2" type="ORF">F5891DRAFT_1195361</name>
</gene>
<feature type="compositionally biased region" description="Low complexity" evidence="1">
    <location>
        <begin position="42"/>
        <end position="53"/>
    </location>
</feature>
<reference evidence="2" key="1">
    <citation type="journal article" date="2020" name="New Phytol.">
        <title>Comparative genomics reveals dynamic genome evolution in host specialist ectomycorrhizal fungi.</title>
        <authorList>
            <person name="Lofgren L.A."/>
            <person name="Nguyen N.H."/>
            <person name="Vilgalys R."/>
            <person name="Ruytinx J."/>
            <person name="Liao H.L."/>
            <person name="Branco S."/>
            <person name="Kuo A."/>
            <person name="LaButti K."/>
            <person name="Lipzen A."/>
            <person name="Andreopoulos W."/>
            <person name="Pangilinan J."/>
            <person name="Riley R."/>
            <person name="Hundley H."/>
            <person name="Na H."/>
            <person name="Barry K."/>
            <person name="Grigoriev I.V."/>
            <person name="Stajich J.E."/>
            <person name="Kennedy P.G."/>
        </authorList>
    </citation>
    <scope>NUCLEOTIDE SEQUENCE</scope>
    <source>
        <strain evidence="2">FC203</strain>
    </source>
</reference>
<dbReference type="AlphaFoldDB" id="A0AAD4DUV4"/>
<comment type="caution">
    <text evidence="2">The sequence shown here is derived from an EMBL/GenBank/DDBJ whole genome shotgun (WGS) entry which is preliminary data.</text>
</comment>
<dbReference type="GeneID" id="64662407"/>
<feature type="region of interest" description="Disordered" evidence="1">
    <location>
        <begin position="1"/>
        <end position="77"/>
    </location>
</feature>
<protein>
    <submittedName>
        <fullName evidence="2">Uncharacterized protein</fullName>
    </submittedName>
</protein>
<sequence length="226" mass="23901">MPCIRETRLSGEVSGKNIPDPSRSSVPRLNHSDIGNGDMMQSPSKARAAAMAGGSPGGGGDGSSSTNDAAGEDSLARLPDPLGRYAGLMAQNNLRNTVVVSPAVRNGQGLLIKPHEYRTKLATGDVVMVECQLKLWTIGPSKRDNALPEDKVGSRRYQVMLKSMKVLPDASITASAFQKSASDKKGKRKATDDCEDTLQHKKVTAGCESVDDDTDGEYGGVKVVLS</sequence>
<dbReference type="EMBL" id="JABBWK010000081">
    <property type="protein sequence ID" value="KAG1894380.1"/>
    <property type="molecule type" value="Genomic_DNA"/>
</dbReference>
<proteinExistence type="predicted"/>
<evidence type="ECO:0000313" key="3">
    <source>
        <dbReference type="Proteomes" id="UP001195769"/>
    </source>
</evidence>
<keyword evidence="3" id="KW-1185">Reference proteome</keyword>
<organism evidence="2 3">
    <name type="scientific">Suillus fuscotomentosus</name>
    <dbReference type="NCBI Taxonomy" id="1912939"/>
    <lineage>
        <taxon>Eukaryota</taxon>
        <taxon>Fungi</taxon>
        <taxon>Dikarya</taxon>
        <taxon>Basidiomycota</taxon>
        <taxon>Agaricomycotina</taxon>
        <taxon>Agaricomycetes</taxon>
        <taxon>Agaricomycetidae</taxon>
        <taxon>Boletales</taxon>
        <taxon>Suillineae</taxon>
        <taxon>Suillaceae</taxon>
        <taxon>Suillus</taxon>
    </lineage>
</organism>